<gene>
    <name evidence="2" type="ORF">DACRYDRAFT_110145</name>
</gene>
<feature type="compositionally biased region" description="Basic and acidic residues" evidence="1">
    <location>
        <begin position="16"/>
        <end position="29"/>
    </location>
</feature>
<dbReference type="Proteomes" id="UP000030653">
    <property type="component" value="Unassembled WGS sequence"/>
</dbReference>
<protein>
    <submittedName>
        <fullName evidence="2">Uncharacterized protein</fullName>
    </submittedName>
</protein>
<reference evidence="2 3" key="1">
    <citation type="journal article" date="2012" name="Science">
        <title>The Paleozoic origin of enzymatic lignin decomposition reconstructed from 31 fungal genomes.</title>
        <authorList>
            <person name="Floudas D."/>
            <person name="Binder M."/>
            <person name="Riley R."/>
            <person name="Barry K."/>
            <person name="Blanchette R.A."/>
            <person name="Henrissat B."/>
            <person name="Martinez A.T."/>
            <person name="Otillar R."/>
            <person name="Spatafora J.W."/>
            <person name="Yadav J.S."/>
            <person name="Aerts A."/>
            <person name="Benoit I."/>
            <person name="Boyd A."/>
            <person name="Carlson A."/>
            <person name="Copeland A."/>
            <person name="Coutinho P.M."/>
            <person name="de Vries R.P."/>
            <person name="Ferreira P."/>
            <person name="Findley K."/>
            <person name="Foster B."/>
            <person name="Gaskell J."/>
            <person name="Glotzer D."/>
            <person name="Gorecki P."/>
            <person name="Heitman J."/>
            <person name="Hesse C."/>
            <person name="Hori C."/>
            <person name="Igarashi K."/>
            <person name="Jurgens J.A."/>
            <person name="Kallen N."/>
            <person name="Kersten P."/>
            <person name="Kohler A."/>
            <person name="Kuees U."/>
            <person name="Kumar T.K.A."/>
            <person name="Kuo A."/>
            <person name="LaButti K."/>
            <person name="Larrondo L.F."/>
            <person name="Lindquist E."/>
            <person name="Ling A."/>
            <person name="Lombard V."/>
            <person name="Lucas S."/>
            <person name="Lundell T."/>
            <person name="Martin R."/>
            <person name="McLaughlin D.J."/>
            <person name="Morgenstern I."/>
            <person name="Morin E."/>
            <person name="Murat C."/>
            <person name="Nagy L.G."/>
            <person name="Nolan M."/>
            <person name="Ohm R.A."/>
            <person name="Patyshakuliyeva A."/>
            <person name="Rokas A."/>
            <person name="Ruiz-Duenas F.J."/>
            <person name="Sabat G."/>
            <person name="Salamov A."/>
            <person name="Samejima M."/>
            <person name="Schmutz J."/>
            <person name="Slot J.C."/>
            <person name="St John F."/>
            <person name="Stenlid J."/>
            <person name="Sun H."/>
            <person name="Sun S."/>
            <person name="Syed K."/>
            <person name="Tsang A."/>
            <person name="Wiebenga A."/>
            <person name="Young D."/>
            <person name="Pisabarro A."/>
            <person name="Eastwood D.C."/>
            <person name="Martin F."/>
            <person name="Cullen D."/>
            <person name="Grigoriev I.V."/>
            <person name="Hibbett D.S."/>
        </authorList>
    </citation>
    <scope>NUCLEOTIDE SEQUENCE [LARGE SCALE GENOMIC DNA]</scope>
    <source>
        <strain evidence="2 3">DJM-731 SS1</strain>
    </source>
</reference>
<sequence length="90" mass="9753">MVFATAAKGFHNAPTHAEDSKMLSRVKESQDDDINDNSVMHALLGAMGMDKNLIPPYPPSTGTVNELLVAPHKTPVSLEPTLISGHQDRF</sequence>
<dbReference type="GeneID" id="63684072"/>
<dbReference type="RefSeq" id="XP_040626321.1">
    <property type="nucleotide sequence ID" value="XM_040769010.1"/>
</dbReference>
<evidence type="ECO:0000256" key="1">
    <source>
        <dbReference type="SAM" id="MobiDB-lite"/>
    </source>
</evidence>
<keyword evidence="3" id="KW-1185">Reference proteome</keyword>
<evidence type="ECO:0000313" key="2">
    <source>
        <dbReference type="EMBL" id="EJT99423.1"/>
    </source>
</evidence>
<dbReference type="HOGENOM" id="CLU_2497859_0_0_1"/>
<evidence type="ECO:0000313" key="3">
    <source>
        <dbReference type="Proteomes" id="UP000030653"/>
    </source>
</evidence>
<proteinExistence type="predicted"/>
<dbReference type="EMBL" id="JH795870">
    <property type="protein sequence ID" value="EJT99423.1"/>
    <property type="molecule type" value="Genomic_DNA"/>
</dbReference>
<feature type="region of interest" description="Disordered" evidence="1">
    <location>
        <begin position="15"/>
        <end position="34"/>
    </location>
</feature>
<accession>M5FTK4</accession>
<dbReference type="AlphaFoldDB" id="M5FTK4"/>
<organism evidence="2 3">
    <name type="scientific">Dacryopinax primogenitus (strain DJM 731)</name>
    <name type="common">Brown rot fungus</name>
    <dbReference type="NCBI Taxonomy" id="1858805"/>
    <lineage>
        <taxon>Eukaryota</taxon>
        <taxon>Fungi</taxon>
        <taxon>Dikarya</taxon>
        <taxon>Basidiomycota</taxon>
        <taxon>Agaricomycotina</taxon>
        <taxon>Dacrymycetes</taxon>
        <taxon>Dacrymycetales</taxon>
        <taxon>Dacrymycetaceae</taxon>
        <taxon>Dacryopinax</taxon>
    </lineage>
</organism>
<name>M5FTK4_DACPD</name>